<feature type="chain" id="PRO_5047458363" description="DUF3299 domain-containing protein" evidence="2">
    <location>
        <begin position="24"/>
        <end position="186"/>
    </location>
</feature>
<keyword evidence="2" id="KW-0732">Signal</keyword>
<keyword evidence="4" id="KW-1185">Reference proteome</keyword>
<dbReference type="EMBL" id="JBEWTB010000002">
    <property type="protein sequence ID" value="MET4758042.1"/>
    <property type="molecule type" value="Genomic_DNA"/>
</dbReference>
<sequence length="186" mass="20615">MKKGLLTLALTVAATLSVGESLASPVDTGKQKAAEKTAKADSKEELRELDWRELMPEPDPKIVEDFQKGKIDRDAIIAYLDKLGNTAVEKMDKTYGKMPGFLVPLNMDKNQKATELLLVPSMGACIHVPPPPPNQTIYIKFDKGIRVTEAGYTPYWVTGTLLVEKNSSEYTDTLYSIEVESIKGYF</sequence>
<evidence type="ECO:0000256" key="2">
    <source>
        <dbReference type="SAM" id="SignalP"/>
    </source>
</evidence>
<evidence type="ECO:0000313" key="3">
    <source>
        <dbReference type="EMBL" id="MET4758042.1"/>
    </source>
</evidence>
<protein>
    <recommendedName>
        <fullName evidence="5">DUF3299 domain-containing protein</fullName>
    </recommendedName>
</protein>
<feature type="signal peptide" evidence="2">
    <location>
        <begin position="1"/>
        <end position="23"/>
    </location>
</feature>
<dbReference type="RefSeq" id="WP_354008151.1">
    <property type="nucleotide sequence ID" value="NZ_JBEWTA010000001.1"/>
</dbReference>
<reference evidence="3 4" key="1">
    <citation type="submission" date="2024-06" db="EMBL/GenBank/DDBJ databases">
        <title>Genomic Encyclopedia of Type Strains, Phase V (KMG-V): Genome sequencing to study the core and pangenomes of soil and plant-associated prokaryotes.</title>
        <authorList>
            <person name="Whitman W."/>
        </authorList>
    </citation>
    <scope>NUCLEOTIDE SEQUENCE [LARGE SCALE GENOMIC DNA]</scope>
    <source>
        <strain evidence="3 4">NE40</strain>
    </source>
</reference>
<dbReference type="InterPro" id="IPR021727">
    <property type="entry name" value="DUF3299"/>
</dbReference>
<proteinExistence type="predicted"/>
<comment type="caution">
    <text evidence="3">The sequence shown here is derived from an EMBL/GenBank/DDBJ whole genome shotgun (WGS) entry which is preliminary data.</text>
</comment>
<gene>
    <name evidence="3" type="ORF">V5J35_003234</name>
</gene>
<dbReference type="Pfam" id="PF11736">
    <property type="entry name" value="DUF3299"/>
    <property type="match status" value="1"/>
</dbReference>
<name>A0ABV2SJV7_9GAMM</name>
<dbReference type="Gene3D" id="2.40.50.870">
    <property type="entry name" value="Protein of unknown function (DUF3299)"/>
    <property type="match status" value="1"/>
</dbReference>
<organism evidence="3 4">
    <name type="scientific">Endozoicomonas lisbonensis</name>
    <dbReference type="NCBI Taxonomy" id="3120522"/>
    <lineage>
        <taxon>Bacteria</taxon>
        <taxon>Pseudomonadati</taxon>
        <taxon>Pseudomonadota</taxon>
        <taxon>Gammaproteobacteria</taxon>
        <taxon>Oceanospirillales</taxon>
        <taxon>Endozoicomonadaceae</taxon>
        <taxon>Endozoicomonas</taxon>
    </lineage>
</organism>
<accession>A0ABV2SJV7</accession>
<evidence type="ECO:0000313" key="4">
    <source>
        <dbReference type="Proteomes" id="UP001549366"/>
    </source>
</evidence>
<dbReference type="Proteomes" id="UP001549366">
    <property type="component" value="Unassembled WGS sequence"/>
</dbReference>
<feature type="compositionally biased region" description="Basic and acidic residues" evidence="1">
    <location>
        <begin position="29"/>
        <end position="44"/>
    </location>
</feature>
<evidence type="ECO:0008006" key="5">
    <source>
        <dbReference type="Google" id="ProtNLM"/>
    </source>
</evidence>
<feature type="region of interest" description="Disordered" evidence="1">
    <location>
        <begin position="24"/>
        <end position="44"/>
    </location>
</feature>
<evidence type="ECO:0000256" key="1">
    <source>
        <dbReference type="SAM" id="MobiDB-lite"/>
    </source>
</evidence>